<organism evidence="1 2">
    <name type="scientific">Actinospica acidithermotolerans</name>
    <dbReference type="NCBI Taxonomy" id="2828514"/>
    <lineage>
        <taxon>Bacteria</taxon>
        <taxon>Bacillati</taxon>
        <taxon>Actinomycetota</taxon>
        <taxon>Actinomycetes</taxon>
        <taxon>Catenulisporales</taxon>
        <taxon>Actinospicaceae</taxon>
        <taxon>Actinospica</taxon>
    </lineage>
</organism>
<comment type="caution">
    <text evidence="1">The sequence shown here is derived from an EMBL/GenBank/DDBJ whole genome shotgun (WGS) entry which is preliminary data.</text>
</comment>
<proteinExistence type="predicted"/>
<dbReference type="Proteomes" id="UP000676325">
    <property type="component" value="Unassembled WGS sequence"/>
</dbReference>
<evidence type="ECO:0000313" key="2">
    <source>
        <dbReference type="Proteomes" id="UP000676325"/>
    </source>
</evidence>
<gene>
    <name evidence="1" type="ORF">KDK95_18375</name>
</gene>
<dbReference type="AlphaFoldDB" id="A0A941EB38"/>
<protein>
    <submittedName>
        <fullName evidence="1">Uncharacterized protein</fullName>
    </submittedName>
</protein>
<reference evidence="1" key="1">
    <citation type="submission" date="2021-04" db="EMBL/GenBank/DDBJ databases">
        <title>Genome based classification of Actinospica acidithermotolerans sp. nov., an actinobacterium isolated from an Indonesian hot spring.</title>
        <authorList>
            <person name="Kusuma A.B."/>
            <person name="Putra K.E."/>
            <person name="Nafisah S."/>
            <person name="Loh J."/>
            <person name="Nouioui I."/>
            <person name="Goodfellow M."/>
        </authorList>
    </citation>
    <scope>NUCLEOTIDE SEQUENCE</scope>
    <source>
        <strain evidence="1">MGRD01-02</strain>
    </source>
</reference>
<accession>A0A941EB38</accession>
<name>A0A941EB38_9ACTN</name>
<dbReference type="EMBL" id="JAGSOH010000053">
    <property type="protein sequence ID" value="MBR7828286.1"/>
    <property type="molecule type" value="Genomic_DNA"/>
</dbReference>
<evidence type="ECO:0000313" key="1">
    <source>
        <dbReference type="EMBL" id="MBR7828286.1"/>
    </source>
</evidence>
<keyword evidence="2" id="KW-1185">Reference proteome</keyword>
<dbReference type="RefSeq" id="WP_212519424.1">
    <property type="nucleotide sequence ID" value="NZ_JAGSOH010000053.1"/>
</dbReference>
<sequence>MSVTGFWIVAAVPSAAIPQLRADIPGEPQAPEDLSWWQAMDSAALAEPESRGYGRHCPTDAVLRFCEMHDARRPNFDVDACMDLLADVPEQGRFVASIRKGDPVAALYYGLGFEAALAMPGRSGCFLLTAEVVSEAAQATDTVLAMDPVRRASVAARISAWLQVTGDAPGNFDIEGLIDGPGRILKRASRSSQGALGIVQWY</sequence>